<comment type="caution">
    <text evidence="1">The sequence shown here is derived from an EMBL/GenBank/DDBJ whole genome shotgun (WGS) entry which is preliminary data.</text>
</comment>
<dbReference type="Proteomes" id="UP000473113">
    <property type="component" value="Unassembled WGS sequence"/>
</dbReference>
<accession>A0A6M1XQR5</accession>
<sequence length="52" mass="6099">EGFSISIIGNDIQHSPFTILHELRRNKKKTIHLPKRKKIMLIEEKNADVITF</sequence>
<reference evidence="1 2" key="1">
    <citation type="submission" date="2020-02" db="EMBL/GenBank/DDBJ databases">
        <title>Detection of Heterogeneous Vancomycin Intermediate Resistance in Methicillin Resistant Staphylococcus aureus Isolates from Latin-America.</title>
        <authorList>
            <person name="Castro-Cardozo B."/>
            <person name="Berrio M."/>
            <person name="Vargas M.L."/>
            <person name="Carvajal L.P."/>
            <person name="Millan L.V."/>
            <person name="Rios R."/>
            <person name="Hernandez A."/>
            <person name="Rincon S.L."/>
            <person name="Cubides P."/>
            <person name="Forero E."/>
            <person name="Dinh A."/>
            <person name="Seas C."/>
            <person name="Munita J.M."/>
            <person name="Arias C.A."/>
            <person name="Reyes J."/>
            <person name="Diaz L."/>
        </authorList>
    </citation>
    <scope>NUCLEOTIDE SEQUENCE [LARGE SCALE GENOMIC DNA]</scope>
    <source>
        <strain evidence="1 2">UG255</strain>
    </source>
</reference>
<organism evidence="1 2">
    <name type="scientific">Staphylococcus aureus</name>
    <dbReference type="NCBI Taxonomy" id="1280"/>
    <lineage>
        <taxon>Bacteria</taxon>
        <taxon>Bacillati</taxon>
        <taxon>Bacillota</taxon>
        <taxon>Bacilli</taxon>
        <taxon>Bacillales</taxon>
        <taxon>Staphylococcaceae</taxon>
        <taxon>Staphylococcus</taxon>
    </lineage>
</organism>
<name>A0A6M1XQR5_STAAU</name>
<dbReference type="EMBL" id="JAALTR010000142">
    <property type="protein sequence ID" value="NGW66788.1"/>
    <property type="molecule type" value="Genomic_DNA"/>
</dbReference>
<evidence type="ECO:0000313" key="1">
    <source>
        <dbReference type="EMBL" id="NGW66788.1"/>
    </source>
</evidence>
<gene>
    <name evidence="1" type="ORF">G6Y24_04655</name>
</gene>
<dbReference type="AlphaFoldDB" id="A0A6M1XQR5"/>
<feature type="non-terminal residue" evidence="1">
    <location>
        <position position="1"/>
    </location>
</feature>
<proteinExistence type="predicted"/>
<protein>
    <submittedName>
        <fullName evidence="1">Helix-turn-helix domain-containing protein</fullName>
    </submittedName>
</protein>
<evidence type="ECO:0000313" key="2">
    <source>
        <dbReference type="Proteomes" id="UP000473113"/>
    </source>
</evidence>